<evidence type="ECO:0000256" key="1">
    <source>
        <dbReference type="SAM" id="MobiDB-lite"/>
    </source>
</evidence>
<dbReference type="EMBL" id="BK032802">
    <property type="protein sequence ID" value="DAF61059.1"/>
    <property type="molecule type" value="Genomic_DNA"/>
</dbReference>
<accession>A0A8S5TDE3</accession>
<protein>
    <submittedName>
        <fullName evidence="2">Uncharacterized protein</fullName>
    </submittedName>
</protein>
<evidence type="ECO:0000313" key="2">
    <source>
        <dbReference type="EMBL" id="DAF61059.1"/>
    </source>
</evidence>
<feature type="region of interest" description="Disordered" evidence="1">
    <location>
        <begin position="128"/>
        <end position="147"/>
    </location>
</feature>
<organism evidence="2">
    <name type="scientific">Phage sp. ctesc4</name>
    <dbReference type="NCBI Taxonomy" id="2828008"/>
    <lineage>
        <taxon>Viruses</taxon>
    </lineage>
</organism>
<proteinExistence type="predicted"/>
<reference evidence="2" key="1">
    <citation type="journal article" date="2021" name="Proc. Natl. Acad. Sci. U.S.A.">
        <title>A Catalog of Tens of Thousands of Viruses from Human Metagenomes Reveals Hidden Associations with Chronic Diseases.</title>
        <authorList>
            <person name="Tisza M.J."/>
            <person name="Buck C.B."/>
        </authorList>
    </citation>
    <scope>NUCLEOTIDE SEQUENCE</scope>
    <source>
        <strain evidence="2">Ctesc4</strain>
    </source>
</reference>
<sequence length="147" mass="16927">MNNPYSHPRFIAFNELRQILILNGTTSVLPVRTAQRLHNQLRRDNNLTITHAISTQRSILHSVNSRPTQVSSVNISVNTPTKRVNIKTQNIRLVTRRRLAFAHASARHQHERKLRILLHARQHANITRQHLPENTGNNILSQQPSAR</sequence>
<name>A0A8S5TDE3_9VIRU</name>